<sequence length="78" mass="8564">MSHVSYEEADRVAQQVSDELGSPGWLCGVGVELDGGEGYVVSVRVVGERDVQLPERLHGVRILIRIRELPRAFHSPPG</sequence>
<protein>
    <submittedName>
        <fullName evidence="1">Uncharacterized protein</fullName>
    </submittedName>
</protein>
<evidence type="ECO:0000313" key="2">
    <source>
        <dbReference type="Proteomes" id="UP000217289"/>
    </source>
</evidence>
<proteinExistence type="predicted"/>
<dbReference type="AlphaFoldDB" id="A0A250IQP3"/>
<accession>A0A250IQP3</accession>
<dbReference type="RefSeq" id="WP_095981575.1">
    <property type="nucleotide sequence ID" value="NZ_CP022163.1"/>
</dbReference>
<dbReference type="Proteomes" id="UP000217289">
    <property type="component" value="Chromosome"/>
</dbReference>
<name>A0A250IQP3_9BACT</name>
<gene>
    <name evidence="1" type="ORF">MEBOL_007058</name>
</gene>
<reference evidence="1 2" key="1">
    <citation type="submission" date="2017-06" db="EMBL/GenBank/DDBJ databases">
        <authorList>
            <person name="Kim H.J."/>
            <person name="Triplett B.A."/>
        </authorList>
    </citation>
    <scope>NUCLEOTIDE SEQUENCE [LARGE SCALE GENOMIC DNA]</scope>
    <source>
        <strain evidence="1 2">DSM 14713</strain>
    </source>
</reference>
<keyword evidence="2" id="KW-1185">Reference proteome</keyword>
<dbReference type="KEGG" id="mbd:MEBOL_007058"/>
<evidence type="ECO:0000313" key="1">
    <source>
        <dbReference type="EMBL" id="ATB33560.1"/>
    </source>
</evidence>
<organism evidence="1 2">
    <name type="scientific">Melittangium boletus DSM 14713</name>
    <dbReference type="NCBI Taxonomy" id="1294270"/>
    <lineage>
        <taxon>Bacteria</taxon>
        <taxon>Pseudomonadati</taxon>
        <taxon>Myxococcota</taxon>
        <taxon>Myxococcia</taxon>
        <taxon>Myxococcales</taxon>
        <taxon>Cystobacterineae</taxon>
        <taxon>Archangiaceae</taxon>
        <taxon>Melittangium</taxon>
    </lineage>
</organism>
<dbReference type="EMBL" id="CP022163">
    <property type="protein sequence ID" value="ATB33560.1"/>
    <property type="molecule type" value="Genomic_DNA"/>
</dbReference>